<feature type="region of interest" description="Disordered" evidence="4">
    <location>
        <begin position="1"/>
        <end position="45"/>
    </location>
</feature>
<dbReference type="SUPFAM" id="SSF50978">
    <property type="entry name" value="WD40 repeat-like"/>
    <property type="match status" value="1"/>
</dbReference>
<dbReference type="PRINTS" id="PR00320">
    <property type="entry name" value="GPROTEINBRPT"/>
</dbReference>
<dbReference type="CDD" id="cd00200">
    <property type="entry name" value="WD40"/>
    <property type="match status" value="1"/>
</dbReference>
<gene>
    <name evidence="6" type="ORF">CBOVIS_LOCUS2142</name>
</gene>
<accession>A0A8S1EBZ0</accession>
<feature type="repeat" description="WD" evidence="3">
    <location>
        <begin position="452"/>
        <end position="491"/>
    </location>
</feature>
<dbReference type="Pfam" id="PF12937">
    <property type="entry name" value="F-box-like"/>
    <property type="match status" value="1"/>
</dbReference>
<protein>
    <recommendedName>
        <fullName evidence="5">F-box domain-containing protein</fullName>
    </recommendedName>
</protein>
<feature type="domain" description="F-box" evidence="5">
    <location>
        <begin position="113"/>
        <end position="159"/>
    </location>
</feature>
<evidence type="ECO:0000313" key="7">
    <source>
        <dbReference type="Proteomes" id="UP000494206"/>
    </source>
</evidence>
<evidence type="ECO:0000256" key="4">
    <source>
        <dbReference type="SAM" id="MobiDB-lite"/>
    </source>
</evidence>
<feature type="repeat" description="WD" evidence="3">
    <location>
        <begin position="407"/>
        <end position="441"/>
    </location>
</feature>
<dbReference type="Proteomes" id="UP000494206">
    <property type="component" value="Unassembled WGS sequence"/>
</dbReference>
<dbReference type="GO" id="GO:0010992">
    <property type="term" value="P:ubiquitin recycling"/>
    <property type="evidence" value="ECO:0007669"/>
    <property type="project" value="TreeGrafter"/>
</dbReference>
<feature type="repeat" description="WD" evidence="3">
    <location>
        <begin position="327"/>
        <end position="361"/>
    </location>
</feature>
<dbReference type="PROSITE" id="PS50082">
    <property type="entry name" value="WD_REPEATS_2"/>
    <property type="match status" value="7"/>
</dbReference>
<dbReference type="EMBL" id="CADEPM010000001">
    <property type="protein sequence ID" value="CAB3398919.1"/>
    <property type="molecule type" value="Genomic_DNA"/>
</dbReference>
<feature type="repeat" description="WD" evidence="3">
    <location>
        <begin position="244"/>
        <end position="284"/>
    </location>
</feature>
<dbReference type="GO" id="GO:0005737">
    <property type="term" value="C:cytoplasm"/>
    <property type="evidence" value="ECO:0007669"/>
    <property type="project" value="TreeGrafter"/>
</dbReference>
<dbReference type="InterPro" id="IPR015943">
    <property type="entry name" value="WD40/YVTN_repeat-like_dom_sf"/>
</dbReference>
<dbReference type="InterPro" id="IPR036322">
    <property type="entry name" value="WD40_repeat_dom_sf"/>
</dbReference>
<feature type="compositionally biased region" description="Polar residues" evidence="4">
    <location>
        <begin position="28"/>
        <end position="45"/>
    </location>
</feature>
<dbReference type="InterPro" id="IPR020472">
    <property type="entry name" value="WD40_PAC1"/>
</dbReference>
<dbReference type="Gene3D" id="1.20.1280.50">
    <property type="match status" value="1"/>
</dbReference>
<feature type="compositionally biased region" description="Acidic residues" evidence="4">
    <location>
        <begin position="1"/>
        <end position="13"/>
    </location>
</feature>
<dbReference type="InterPro" id="IPR019775">
    <property type="entry name" value="WD40_repeat_CS"/>
</dbReference>
<dbReference type="GO" id="GO:0043161">
    <property type="term" value="P:proteasome-mediated ubiquitin-dependent protein catabolic process"/>
    <property type="evidence" value="ECO:0007669"/>
    <property type="project" value="TreeGrafter"/>
</dbReference>
<dbReference type="GO" id="GO:0005634">
    <property type="term" value="C:nucleus"/>
    <property type="evidence" value="ECO:0007669"/>
    <property type="project" value="TreeGrafter"/>
</dbReference>
<dbReference type="GO" id="GO:0043130">
    <property type="term" value="F:ubiquitin binding"/>
    <property type="evidence" value="ECO:0007669"/>
    <property type="project" value="TreeGrafter"/>
</dbReference>
<keyword evidence="7" id="KW-1185">Reference proteome</keyword>
<dbReference type="PROSITE" id="PS50294">
    <property type="entry name" value="WD_REPEATS_REGION"/>
    <property type="match status" value="6"/>
</dbReference>
<evidence type="ECO:0000256" key="2">
    <source>
        <dbReference type="ARBA" id="ARBA00022737"/>
    </source>
</evidence>
<dbReference type="SUPFAM" id="SSF81383">
    <property type="entry name" value="F-box domain"/>
    <property type="match status" value="1"/>
</dbReference>
<organism evidence="6 7">
    <name type="scientific">Caenorhabditis bovis</name>
    <dbReference type="NCBI Taxonomy" id="2654633"/>
    <lineage>
        <taxon>Eukaryota</taxon>
        <taxon>Metazoa</taxon>
        <taxon>Ecdysozoa</taxon>
        <taxon>Nematoda</taxon>
        <taxon>Chromadorea</taxon>
        <taxon>Rhabditida</taxon>
        <taxon>Rhabditina</taxon>
        <taxon>Rhabditomorpha</taxon>
        <taxon>Rhabditoidea</taxon>
        <taxon>Rhabditidae</taxon>
        <taxon>Peloderinae</taxon>
        <taxon>Caenorhabditis</taxon>
    </lineage>
</organism>
<evidence type="ECO:0000313" key="6">
    <source>
        <dbReference type="EMBL" id="CAB3398919.1"/>
    </source>
</evidence>
<dbReference type="InterPro" id="IPR036047">
    <property type="entry name" value="F-box-like_dom_sf"/>
</dbReference>
<dbReference type="SMART" id="SM00320">
    <property type="entry name" value="WD40"/>
    <property type="match status" value="7"/>
</dbReference>
<reference evidence="6 7" key="1">
    <citation type="submission" date="2020-04" db="EMBL/GenBank/DDBJ databases">
        <authorList>
            <person name="Laetsch R D."/>
            <person name="Stevens L."/>
            <person name="Kumar S."/>
            <person name="Blaxter L. M."/>
        </authorList>
    </citation>
    <scope>NUCLEOTIDE SEQUENCE [LARGE SCALE GENOMIC DNA]</scope>
</reference>
<name>A0A8S1EBZ0_9PELO</name>
<dbReference type="AlphaFoldDB" id="A0A8S1EBZ0"/>
<evidence type="ECO:0000256" key="3">
    <source>
        <dbReference type="PROSITE-ProRule" id="PRU00221"/>
    </source>
</evidence>
<evidence type="ECO:0000256" key="1">
    <source>
        <dbReference type="ARBA" id="ARBA00022574"/>
    </source>
</evidence>
<dbReference type="OrthoDB" id="5853810at2759"/>
<dbReference type="PANTHER" id="PTHR19849">
    <property type="entry name" value="PHOSPHOLIPASE A-2-ACTIVATING PROTEIN"/>
    <property type="match status" value="1"/>
</dbReference>
<proteinExistence type="predicted"/>
<dbReference type="PROSITE" id="PS00678">
    <property type="entry name" value="WD_REPEATS_1"/>
    <property type="match status" value="4"/>
</dbReference>
<feature type="repeat" description="WD" evidence="3">
    <location>
        <begin position="492"/>
        <end position="532"/>
    </location>
</feature>
<dbReference type="PANTHER" id="PTHR19849:SF1">
    <property type="entry name" value="F-BOX_WD REPEAT-CONTAINING PROTEIN 7"/>
    <property type="match status" value="1"/>
</dbReference>
<keyword evidence="2" id="KW-0677">Repeat</keyword>
<dbReference type="InterPro" id="IPR001810">
    <property type="entry name" value="F-box_dom"/>
</dbReference>
<dbReference type="PROSITE" id="PS50181">
    <property type="entry name" value="FBOX"/>
    <property type="match status" value="1"/>
</dbReference>
<sequence length="580" mass="64938">MWSDDVNMEDDEPLQMTPEQEAEEDMCQDQSSSNYDSELSNNAQDKLSRKLDLQHDLTASPSRPTNPDVEHWIELFRSIPQRDQIEALTRLIQETSMDNIRHLKHLIEPHFQRDFLSCLPLELGVKILTNMAGSDIIKLAGVSHNWKMITELDLIWRRLCDTSLLNLPPPTNRVEGAWENTAISATVDIPDHMSTADFQQYRTFKMMHKQGPIFERAPDKAKYMRSVRIARNWRENSIHGSCILRGHEDHVITCMQIHDDLLVTGSDDNTLKVWSIDRGVCLFTLTGHTGGVWTSQISSCGRFIVSGSTDRSVKVWSTADGSLLNTLQGHTSTVRCMAICGVTLVTGSRDTTLRIWDAEKGHCHGVLVGHQAAVRCVQFDGHVVVSGGYDFTVKVWSARTGLCMKTLIGHANRIYSLLYDREKGIVASGSLDTTIRVWDLRRQDGEECIAVLQGHTSLTSGMQLKGHFLVSCNADSHVRVWDMRDGKCVFHLNGHRSAITSLQFFGEDTIVTSSDDGTVKLWDIKKGVHIRDLVKLSSGGSGGCIWRMCSTPTLLACAVGSRNNTEETKVILLDFDSVYP</sequence>
<feature type="repeat" description="WD" evidence="3">
    <location>
        <begin position="285"/>
        <end position="326"/>
    </location>
</feature>
<keyword evidence="1 3" id="KW-0853">WD repeat</keyword>
<feature type="repeat" description="WD" evidence="3">
    <location>
        <begin position="367"/>
        <end position="406"/>
    </location>
</feature>
<comment type="caution">
    <text evidence="6">The sequence shown here is derived from an EMBL/GenBank/DDBJ whole genome shotgun (WGS) entry which is preliminary data.</text>
</comment>
<dbReference type="Pfam" id="PF00400">
    <property type="entry name" value="WD40"/>
    <property type="match status" value="7"/>
</dbReference>
<dbReference type="InterPro" id="IPR001680">
    <property type="entry name" value="WD40_rpt"/>
</dbReference>
<dbReference type="Gene3D" id="2.130.10.10">
    <property type="entry name" value="YVTN repeat-like/Quinoprotein amine dehydrogenase"/>
    <property type="match status" value="1"/>
</dbReference>
<evidence type="ECO:0000259" key="5">
    <source>
        <dbReference type="PROSITE" id="PS50181"/>
    </source>
</evidence>